<dbReference type="SUPFAM" id="SSF48008">
    <property type="entry name" value="GntR ligand-binding domain-like"/>
    <property type="match status" value="1"/>
</dbReference>
<dbReference type="SMART" id="SM00895">
    <property type="entry name" value="FCD"/>
    <property type="match status" value="1"/>
</dbReference>
<evidence type="ECO:0000259" key="4">
    <source>
        <dbReference type="PROSITE" id="PS50949"/>
    </source>
</evidence>
<dbReference type="RefSeq" id="WP_173502260.1">
    <property type="nucleotide sequence ID" value="NZ_JABSOD010000020.1"/>
</dbReference>
<proteinExistence type="predicted"/>
<dbReference type="Proteomes" id="UP000523161">
    <property type="component" value="Unassembled WGS sequence"/>
</dbReference>
<dbReference type="EMBL" id="JABSOD010000020">
    <property type="protein sequence ID" value="NRQ44030.1"/>
    <property type="molecule type" value="Genomic_DNA"/>
</dbReference>
<reference evidence="5 6" key="1">
    <citation type="submission" date="2020-06" db="EMBL/GenBank/DDBJ databases">
        <title>Rheinheimera sp. nov., a marine bacterium isolated from coastal.</title>
        <authorList>
            <person name="Yu Q."/>
            <person name="Qi Y."/>
            <person name="Pu J."/>
        </authorList>
    </citation>
    <scope>NUCLEOTIDE SEQUENCE [LARGE SCALE GENOMIC DNA]</scope>
    <source>
        <strain evidence="5 6">YQF-2</strain>
    </source>
</reference>
<dbReference type="InterPro" id="IPR036388">
    <property type="entry name" value="WH-like_DNA-bd_sf"/>
</dbReference>
<gene>
    <name evidence="5" type="ORF">HRH59_15910</name>
</gene>
<protein>
    <submittedName>
        <fullName evidence="5">GntR family transcriptional regulator</fullName>
    </submittedName>
</protein>
<keyword evidence="3" id="KW-0804">Transcription</keyword>
<keyword evidence="2" id="KW-0238">DNA-binding</keyword>
<dbReference type="Pfam" id="PF00392">
    <property type="entry name" value="GntR"/>
    <property type="match status" value="1"/>
</dbReference>
<evidence type="ECO:0000313" key="6">
    <source>
        <dbReference type="Proteomes" id="UP000523161"/>
    </source>
</evidence>
<dbReference type="InterPro" id="IPR000524">
    <property type="entry name" value="Tscrpt_reg_HTH_GntR"/>
</dbReference>
<evidence type="ECO:0000256" key="1">
    <source>
        <dbReference type="ARBA" id="ARBA00023015"/>
    </source>
</evidence>
<comment type="caution">
    <text evidence="5">The sequence shown here is derived from an EMBL/GenBank/DDBJ whole genome shotgun (WGS) entry which is preliminary data.</text>
</comment>
<dbReference type="SUPFAM" id="SSF46785">
    <property type="entry name" value="Winged helix' DNA-binding domain"/>
    <property type="match status" value="1"/>
</dbReference>
<dbReference type="PANTHER" id="PTHR43537:SF41">
    <property type="entry name" value="TRANSCRIPTIONAL REGULATORY PROTEIN"/>
    <property type="match status" value="1"/>
</dbReference>
<dbReference type="SMART" id="SM00345">
    <property type="entry name" value="HTH_GNTR"/>
    <property type="match status" value="1"/>
</dbReference>
<dbReference type="PROSITE" id="PS50949">
    <property type="entry name" value="HTH_GNTR"/>
    <property type="match status" value="1"/>
</dbReference>
<dbReference type="Gene3D" id="1.20.120.530">
    <property type="entry name" value="GntR ligand-binding domain-like"/>
    <property type="match status" value="1"/>
</dbReference>
<name>A0A7Y5AU71_9GAMM</name>
<keyword evidence="6" id="KW-1185">Reference proteome</keyword>
<accession>A0A7Y5AU71</accession>
<keyword evidence="1" id="KW-0805">Transcription regulation</keyword>
<dbReference type="Pfam" id="PF07729">
    <property type="entry name" value="FCD"/>
    <property type="match status" value="1"/>
</dbReference>
<dbReference type="Gene3D" id="1.10.10.10">
    <property type="entry name" value="Winged helix-like DNA-binding domain superfamily/Winged helix DNA-binding domain"/>
    <property type="match status" value="1"/>
</dbReference>
<dbReference type="GO" id="GO:0003700">
    <property type="term" value="F:DNA-binding transcription factor activity"/>
    <property type="evidence" value="ECO:0007669"/>
    <property type="project" value="InterPro"/>
</dbReference>
<evidence type="ECO:0000256" key="2">
    <source>
        <dbReference type="ARBA" id="ARBA00023125"/>
    </source>
</evidence>
<dbReference type="InterPro" id="IPR036390">
    <property type="entry name" value="WH_DNA-bd_sf"/>
</dbReference>
<dbReference type="GO" id="GO:0003677">
    <property type="term" value="F:DNA binding"/>
    <property type="evidence" value="ECO:0007669"/>
    <property type="project" value="UniProtKB-KW"/>
</dbReference>
<sequence>MLKKQQLYQQFKQDIQLQHWAAGQVLTQQQLAQHYAVSRIVVRDAQQTLLSEGWLTAHGKAGMRVPGFSAAEAEELAMLRLQLEPLALTLAAPKLNFSQLGLAEDVLQQMHCGKALPPYQRGELNWQFHRLLYQPCDKPHLLQLLDQLHQQVSRYLGYQEHALDYAGTSADEHQQLLALLRSKDTTAACALLTAHISHAAALLVQYLKNKQDA</sequence>
<dbReference type="CDD" id="cd07377">
    <property type="entry name" value="WHTH_GntR"/>
    <property type="match status" value="1"/>
</dbReference>
<evidence type="ECO:0000313" key="5">
    <source>
        <dbReference type="EMBL" id="NRQ44030.1"/>
    </source>
</evidence>
<dbReference type="PANTHER" id="PTHR43537">
    <property type="entry name" value="TRANSCRIPTIONAL REGULATOR, GNTR FAMILY"/>
    <property type="match status" value="1"/>
</dbReference>
<dbReference type="AlphaFoldDB" id="A0A7Y5AU71"/>
<dbReference type="InterPro" id="IPR011711">
    <property type="entry name" value="GntR_C"/>
</dbReference>
<organism evidence="5 6">
    <name type="scientific">Rheinheimera lutimaris</name>
    <dbReference type="NCBI Taxonomy" id="2740584"/>
    <lineage>
        <taxon>Bacteria</taxon>
        <taxon>Pseudomonadati</taxon>
        <taxon>Pseudomonadota</taxon>
        <taxon>Gammaproteobacteria</taxon>
        <taxon>Chromatiales</taxon>
        <taxon>Chromatiaceae</taxon>
        <taxon>Rheinheimera</taxon>
    </lineage>
</organism>
<feature type="domain" description="HTH gntR-type" evidence="4">
    <location>
        <begin position="1"/>
        <end position="68"/>
    </location>
</feature>
<dbReference type="InterPro" id="IPR008920">
    <property type="entry name" value="TF_FadR/GntR_C"/>
</dbReference>
<evidence type="ECO:0000256" key="3">
    <source>
        <dbReference type="ARBA" id="ARBA00023163"/>
    </source>
</evidence>